<sequence length="162" mass="18455">MNDPSEQHSVYQPSNFPCHFHHNLDANHQTQPPSHTFAYSMRGAIIEDHECAEPHGDYASSTPNEGSLETVENHRKCVDALRQSIAGLKEELFEVEKKNSDLHGQIHVVKETAKKMDALWDLLKDMRDQATLKTDAEQVTLTQYCKEMSKRQQPEEKGQDGI</sequence>
<dbReference type="AlphaFoldDB" id="A0A2V1DKA4"/>
<evidence type="ECO:0000313" key="3">
    <source>
        <dbReference type="Proteomes" id="UP000244855"/>
    </source>
</evidence>
<dbReference type="EMBL" id="KZ805409">
    <property type="protein sequence ID" value="PVH98612.1"/>
    <property type="molecule type" value="Genomic_DNA"/>
</dbReference>
<keyword evidence="1" id="KW-0175">Coiled coil</keyword>
<feature type="coiled-coil region" evidence="1">
    <location>
        <begin position="71"/>
        <end position="98"/>
    </location>
</feature>
<evidence type="ECO:0000313" key="2">
    <source>
        <dbReference type="EMBL" id="PVH98612.1"/>
    </source>
</evidence>
<organism evidence="2 3">
    <name type="scientific">Periconia macrospinosa</name>
    <dbReference type="NCBI Taxonomy" id="97972"/>
    <lineage>
        <taxon>Eukaryota</taxon>
        <taxon>Fungi</taxon>
        <taxon>Dikarya</taxon>
        <taxon>Ascomycota</taxon>
        <taxon>Pezizomycotina</taxon>
        <taxon>Dothideomycetes</taxon>
        <taxon>Pleosporomycetidae</taxon>
        <taxon>Pleosporales</taxon>
        <taxon>Massarineae</taxon>
        <taxon>Periconiaceae</taxon>
        <taxon>Periconia</taxon>
    </lineage>
</organism>
<evidence type="ECO:0000256" key="1">
    <source>
        <dbReference type="SAM" id="Coils"/>
    </source>
</evidence>
<protein>
    <submittedName>
        <fullName evidence="2">Uncharacterized protein</fullName>
    </submittedName>
</protein>
<gene>
    <name evidence="2" type="ORF">DM02DRAFT_681805</name>
</gene>
<proteinExistence type="predicted"/>
<dbReference type="Proteomes" id="UP000244855">
    <property type="component" value="Unassembled WGS sequence"/>
</dbReference>
<reference evidence="2 3" key="1">
    <citation type="journal article" date="2018" name="Sci. Rep.">
        <title>Comparative genomics provides insights into the lifestyle and reveals functional heterogeneity of dark septate endophytic fungi.</title>
        <authorList>
            <person name="Knapp D.G."/>
            <person name="Nemeth J.B."/>
            <person name="Barry K."/>
            <person name="Hainaut M."/>
            <person name="Henrissat B."/>
            <person name="Johnson J."/>
            <person name="Kuo A."/>
            <person name="Lim J.H.P."/>
            <person name="Lipzen A."/>
            <person name="Nolan M."/>
            <person name="Ohm R.A."/>
            <person name="Tamas L."/>
            <person name="Grigoriev I.V."/>
            <person name="Spatafora J.W."/>
            <person name="Nagy L.G."/>
            <person name="Kovacs G.M."/>
        </authorList>
    </citation>
    <scope>NUCLEOTIDE SEQUENCE [LARGE SCALE GENOMIC DNA]</scope>
    <source>
        <strain evidence="2 3">DSE2036</strain>
    </source>
</reference>
<accession>A0A2V1DKA4</accession>
<keyword evidence="3" id="KW-1185">Reference proteome</keyword>
<name>A0A2V1DKA4_9PLEO</name>